<dbReference type="EMBL" id="PDUD01000020">
    <property type="protein sequence ID" value="PHN05654.1"/>
    <property type="molecule type" value="Genomic_DNA"/>
</dbReference>
<dbReference type="CDD" id="cd02440">
    <property type="entry name" value="AdoMet_MTases"/>
    <property type="match status" value="1"/>
</dbReference>
<dbReference type="OrthoDB" id="9770553at2"/>
<comment type="caution">
    <text evidence="1">The sequence shown here is derived from an EMBL/GenBank/DDBJ whole genome shotgun (WGS) entry which is preliminary data.</text>
</comment>
<dbReference type="InterPro" id="IPR029063">
    <property type="entry name" value="SAM-dependent_MTases_sf"/>
</dbReference>
<proteinExistence type="predicted"/>
<dbReference type="RefSeq" id="WP_099150744.1">
    <property type="nucleotide sequence ID" value="NZ_PDUD01000020.1"/>
</dbReference>
<sequence length="310" mass="34664">MINQNWLDLLVSPVTGQALQNDTEEDGALRSVDGMESFPVVAGVPHLLVPEPVAIDSTGEVHRQLGTTFRYREHYRKDAEVFDYFLAYEDGASRHEARRLHEMIAREVPREAGTVLDVGCGNAWVAGHFCPRGKAVISMDIAPRNPEKGLQLYPFPNHLALVADVYALPFPDGSLDTIIASEIIEHVADPGLFLEKLLKALRPGGKLILTTPFDEKISHSLCVHCNQPTPQHAHLHSFTKDSLARLIRRDQVDSLQMKTFSNKALTKLQTHPLLRHFPTSLWKLVDDLANTIVRKPARLMLVAEKISQID</sequence>
<dbReference type="Pfam" id="PF13489">
    <property type="entry name" value="Methyltransf_23"/>
    <property type="match status" value="1"/>
</dbReference>
<protein>
    <recommendedName>
        <fullName evidence="3">Methyltransferase domain-containing protein</fullName>
    </recommendedName>
</protein>
<evidence type="ECO:0000313" key="1">
    <source>
        <dbReference type="EMBL" id="PHN05654.1"/>
    </source>
</evidence>
<dbReference type="SUPFAM" id="SSF53335">
    <property type="entry name" value="S-adenosyl-L-methionine-dependent methyltransferases"/>
    <property type="match status" value="1"/>
</dbReference>
<organism evidence="1 2">
    <name type="scientific">Flavilitoribacter nigricans (strain ATCC 23147 / DSM 23189 / NBRC 102662 / NCIMB 1420 / SS-2)</name>
    <name type="common">Lewinella nigricans</name>
    <dbReference type="NCBI Taxonomy" id="1122177"/>
    <lineage>
        <taxon>Bacteria</taxon>
        <taxon>Pseudomonadati</taxon>
        <taxon>Bacteroidota</taxon>
        <taxon>Saprospiria</taxon>
        <taxon>Saprospirales</taxon>
        <taxon>Lewinellaceae</taxon>
        <taxon>Flavilitoribacter</taxon>
    </lineage>
</organism>
<keyword evidence="2" id="KW-1185">Reference proteome</keyword>
<evidence type="ECO:0008006" key="3">
    <source>
        <dbReference type="Google" id="ProtNLM"/>
    </source>
</evidence>
<name>A0A2D0NAW9_FLAN2</name>
<dbReference type="AlphaFoldDB" id="A0A2D0NAW9"/>
<dbReference type="Proteomes" id="UP000223913">
    <property type="component" value="Unassembled WGS sequence"/>
</dbReference>
<evidence type="ECO:0000313" key="2">
    <source>
        <dbReference type="Proteomes" id="UP000223913"/>
    </source>
</evidence>
<accession>A0A2D0NAW9</accession>
<dbReference type="SUPFAM" id="SSF158997">
    <property type="entry name" value="Trm112p-like"/>
    <property type="match status" value="1"/>
</dbReference>
<dbReference type="Gene3D" id="3.40.50.150">
    <property type="entry name" value="Vaccinia Virus protein VP39"/>
    <property type="match status" value="1"/>
</dbReference>
<reference evidence="1 2" key="1">
    <citation type="submission" date="2017-10" db="EMBL/GenBank/DDBJ databases">
        <title>The draft genome sequence of Lewinella nigricans NBRC 102662.</title>
        <authorList>
            <person name="Wang K."/>
        </authorList>
    </citation>
    <scope>NUCLEOTIDE SEQUENCE [LARGE SCALE GENOMIC DNA]</scope>
    <source>
        <strain evidence="1 2">NBRC 102662</strain>
    </source>
</reference>
<dbReference type="PANTHER" id="PTHR43861">
    <property type="entry name" value="TRANS-ACONITATE 2-METHYLTRANSFERASE-RELATED"/>
    <property type="match status" value="1"/>
</dbReference>
<gene>
    <name evidence="1" type="ORF">CRP01_14315</name>
</gene>